<sequence>MLHDNFLRRTIAPAARRGREHPQPNQLTPYPRDLTTPNDTVRVNRRHTRSGRLPSAPGALQIHPDTQHRQLPDSDA</sequence>
<gene>
    <name evidence="2" type="ORF">G3I59_08695</name>
</gene>
<evidence type="ECO:0000313" key="3">
    <source>
        <dbReference type="Proteomes" id="UP000470404"/>
    </source>
</evidence>
<evidence type="ECO:0000313" key="2">
    <source>
        <dbReference type="EMBL" id="NEC55669.1"/>
    </source>
</evidence>
<evidence type="ECO:0000256" key="1">
    <source>
        <dbReference type="SAM" id="MobiDB-lite"/>
    </source>
</evidence>
<name>A0ABX0BJJ2_9PSEU</name>
<dbReference type="Proteomes" id="UP000470404">
    <property type="component" value="Unassembled WGS sequence"/>
</dbReference>
<dbReference type="EMBL" id="JAAGNC010000059">
    <property type="protein sequence ID" value="NEC55669.1"/>
    <property type="molecule type" value="Genomic_DNA"/>
</dbReference>
<protein>
    <submittedName>
        <fullName evidence="2">Uncharacterized protein</fullName>
    </submittedName>
</protein>
<comment type="caution">
    <text evidence="2">The sequence shown here is derived from an EMBL/GenBank/DDBJ whole genome shotgun (WGS) entry which is preliminary data.</text>
</comment>
<organism evidence="2 3">
    <name type="scientific">Amycolatopsis rubida</name>
    <dbReference type="NCBI Taxonomy" id="112413"/>
    <lineage>
        <taxon>Bacteria</taxon>
        <taxon>Bacillati</taxon>
        <taxon>Actinomycetota</taxon>
        <taxon>Actinomycetes</taxon>
        <taxon>Pseudonocardiales</taxon>
        <taxon>Pseudonocardiaceae</taxon>
        <taxon>Amycolatopsis</taxon>
    </lineage>
</organism>
<feature type="region of interest" description="Disordered" evidence="1">
    <location>
        <begin position="1"/>
        <end position="76"/>
    </location>
</feature>
<proteinExistence type="predicted"/>
<accession>A0ABX0BJJ2</accession>
<reference evidence="2 3" key="1">
    <citation type="submission" date="2020-01" db="EMBL/GenBank/DDBJ databases">
        <title>Insect and environment-associated Actinomycetes.</title>
        <authorList>
            <person name="Currrie C."/>
            <person name="Chevrette M."/>
            <person name="Carlson C."/>
            <person name="Stubbendieck R."/>
            <person name="Wendt-Pienkowski E."/>
        </authorList>
    </citation>
    <scope>NUCLEOTIDE SEQUENCE [LARGE SCALE GENOMIC DNA]</scope>
    <source>
        <strain evidence="2 3">SID8386</strain>
    </source>
</reference>
<feature type="compositionally biased region" description="Basic and acidic residues" evidence="1">
    <location>
        <begin position="65"/>
        <end position="76"/>
    </location>
</feature>
<dbReference type="RefSeq" id="WP_163069776.1">
    <property type="nucleotide sequence ID" value="NZ_JAAGNC010000059.1"/>
</dbReference>
<keyword evidence="3" id="KW-1185">Reference proteome</keyword>